<protein>
    <submittedName>
        <fullName evidence="1">DUF4276 family protein</fullName>
    </submittedName>
</protein>
<sequence length="212" mass="24360">MEGQTEEEFVNSLMSPYLKQFGINNSVPIPIETSPGFYGGDVRYSRYKNIATNLLRSDPNGIVTSLIDFYGLRNDFPGFIQSAQLQKNQRVEYIEGEIIKDIVHQNLIPYIQLHEFEALLFSDIIGFSNWFPRHINHFKYIINHFPNPEMINDNPESSPAARISKIVGGRKYKKTLHGPIIAMDIGMPTILQKCPRFNLWVKTIIQRASSKE</sequence>
<gene>
    <name evidence="1" type="ORF">L0U88_19165</name>
</gene>
<reference evidence="1 2" key="1">
    <citation type="submission" date="2022-01" db="EMBL/GenBank/DDBJ databases">
        <title>Flavihumibacter sp. nov., isolated from sediment of a river.</title>
        <authorList>
            <person name="Liu H."/>
        </authorList>
    </citation>
    <scope>NUCLEOTIDE SEQUENCE [LARGE SCALE GENOMIC DNA]</scope>
    <source>
        <strain evidence="1 2">RY-1</strain>
    </source>
</reference>
<dbReference type="Pfam" id="PF14103">
    <property type="entry name" value="DUF4276"/>
    <property type="match status" value="1"/>
</dbReference>
<organism evidence="1 2">
    <name type="scientific">Flavihumibacter fluminis</name>
    <dbReference type="NCBI Taxonomy" id="2909236"/>
    <lineage>
        <taxon>Bacteria</taxon>
        <taxon>Pseudomonadati</taxon>
        <taxon>Bacteroidota</taxon>
        <taxon>Chitinophagia</taxon>
        <taxon>Chitinophagales</taxon>
        <taxon>Chitinophagaceae</taxon>
        <taxon>Flavihumibacter</taxon>
    </lineage>
</organism>
<dbReference type="EMBL" id="JAKEVY010000006">
    <property type="protein sequence ID" value="MCF1716770.1"/>
    <property type="molecule type" value="Genomic_DNA"/>
</dbReference>
<dbReference type="Proteomes" id="UP001200145">
    <property type="component" value="Unassembled WGS sequence"/>
</dbReference>
<accession>A0ABS9BN54</accession>
<evidence type="ECO:0000313" key="1">
    <source>
        <dbReference type="EMBL" id="MCF1716770.1"/>
    </source>
</evidence>
<dbReference type="InterPro" id="IPR025455">
    <property type="entry name" value="DUF4276"/>
</dbReference>
<name>A0ABS9BN54_9BACT</name>
<comment type="caution">
    <text evidence="1">The sequence shown here is derived from an EMBL/GenBank/DDBJ whole genome shotgun (WGS) entry which is preliminary data.</text>
</comment>
<proteinExistence type="predicted"/>
<evidence type="ECO:0000313" key="2">
    <source>
        <dbReference type="Proteomes" id="UP001200145"/>
    </source>
</evidence>
<keyword evidence="2" id="KW-1185">Reference proteome</keyword>